<dbReference type="SUPFAM" id="SSF48371">
    <property type="entry name" value="ARM repeat"/>
    <property type="match status" value="1"/>
</dbReference>
<dbReference type="Proteomes" id="UP000008720">
    <property type="component" value="Chromosome"/>
</dbReference>
<dbReference type="eggNOG" id="COG1413">
    <property type="taxonomic scope" value="Bacteria"/>
</dbReference>
<keyword evidence="3" id="KW-1185">Reference proteome</keyword>
<accession>E4TTH5</accession>
<name>E4TTH5_MARTH</name>
<dbReference type="InterPro" id="IPR016024">
    <property type="entry name" value="ARM-type_fold"/>
</dbReference>
<organism evidence="2 3">
    <name type="scientific">Marivirga tractuosa (strain ATCC 23168 / DSM 4126 / NBRC 15989 / NCIMB 1408 / VKM B-1430 / H-43)</name>
    <name type="common">Microscilla tractuosa</name>
    <name type="synonym">Flexibacter tractuosus</name>
    <dbReference type="NCBI Taxonomy" id="643867"/>
    <lineage>
        <taxon>Bacteria</taxon>
        <taxon>Pseudomonadati</taxon>
        <taxon>Bacteroidota</taxon>
        <taxon>Cytophagia</taxon>
        <taxon>Cytophagales</taxon>
        <taxon>Marivirgaceae</taxon>
        <taxon>Marivirga</taxon>
    </lineage>
</organism>
<feature type="signal peptide" evidence="1">
    <location>
        <begin position="1"/>
        <end position="19"/>
    </location>
</feature>
<evidence type="ECO:0008006" key="4">
    <source>
        <dbReference type="Google" id="ProtNLM"/>
    </source>
</evidence>
<dbReference type="InterPro" id="IPR011989">
    <property type="entry name" value="ARM-like"/>
</dbReference>
<dbReference type="STRING" id="643867.Ftrac_3002"/>
<dbReference type="RefSeq" id="WP_013455121.1">
    <property type="nucleotide sequence ID" value="NC_014759.1"/>
</dbReference>
<evidence type="ECO:0000313" key="2">
    <source>
        <dbReference type="EMBL" id="ADR22978.1"/>
    </source>
</evidence>
<evidence type="ECO:0000256" key="1">
    <source>
        <dbReference type="SAM" id="SignalP"/>
    </source>
</evidence>
<dbReference type="AlphaFoldDB" id="E4TTH5"/>
<reference evidence="2 3" key="1">
    <citation type="journal article" date="2011" name="Stand. Genomic Sci.">
        <title>Complete genome sequence of Marivirga tractuosa type strain (H-43).</title>
        <authorList>
            <person name="Pagani I."/>
            <person name="Chertkov O."/>
            <person name="Lapidus A."/>
            <person name="Lucas S."/>
            <person name="Del Rio T.G."/>
            <person name="Tice H."/>
            <person name="Copeland A."/>
            <person name="Cheng J.F."/>
            <person name="Nolan M."/>
            <person name="Saunders E."/>
            <person name="Pitluck S."/>
            <person name="Held B."/>
            <person name="Goodwin L."/>
            <person name="Liolios K."/>
            <person name="Ovchinikova G."/>
            <person name="Ivanova N."/>
            <person name="Mavromatis K."/>
            <person name="Pati A."/>
            <person name="Chen A."/>
            <person name="Palaniappan K."/>
            <person name="Land M."/>
            <person name="Hauser L."/>
            <person name="Jeffries C.D."/>
            <person name="Detter J.C."/>
            <person name="Han C."/>
            <person name="Tapia R."/>
            <person name="Ngatchou-Djao O.D."/>
            <person name="Rohde M."/>
            <person name="Goker M."/>
            <person name="Spring S."/>
            <person name="Sikorski J."/>
            <person name="Woyke T."/>
            <person name="Bristow J."/>
            <person name="Eisen J.A."/>
            <person name="Markowitz V."/>
            <person name="Hugenholtz P."/>
            <person name="Klenk H.P."/>
            <person name="Kyrpides N.C."/>
        </authorList>
    </citation>
    <scope>NUCLEOTIDE SEQUENCE [LARGE SCALE GENOMIC DNA]</scope>
    <source>
        <strain evidence="3">ATCC 23168 / DSM 4126 / NBRC 15989 / NCIMB 1408 / VKM B-1430 / H-43</strain>
    </source>
</reference>
<feature type="chain" id="PRO_5003189712" description="HEAT repeat domain-containing protein" evidence="1">
    <location>
        <begin position="20"/>
        <end position="306"/>
    </location>
</feature>
<dbReference type="EMBL" id="CP002349">
    <property type="protein sequence ID" value="ADR22978.1"/>
    <property type="molecule type" value="Genomic_DNA"/>
</dbReference>
<dbReference type="HOGENOM" id="CLU_1097558_0_0_10"/>
<protein>
    <recommendedName>
        <fullName evidence="4">HEAT repeat domain-containing protein</fullName>
    </recommendedName>
</protein>
<keyword evidence="1" id="KW-0732">Signal</keyword>
<sequence length="306" mass="34598">MKIIYTVFLFLFTIQSSIAQSSLDQLNSYMQEVRAGSYEPVPQNILTEQAHANELLTALVTYQNDSNAVIRTRAYNISKRIGQNHPEIAIRQQAISQQIKALEDKDAGIMVKAINALTGFQNTDFTTNQQLRIINRLKANIPHLAQYARLVGYMPNEAAIESLKQAQVQVTDGWESFNLNLALARRGDEQATTAVLNKIQNAQINDAFVYDIVPVLVYTRSIEIFNFLKELIFSDEANCSSANPDSNANILCGYRIMEYVAPAIENFPLPTDEYGELEVDDYETALVRLRGWLTQNPDYQLVKDTY</sequence>
<dbReference type="OrthoDB" id="968128at2"/>
<gene>
    <name evidence="2" type="ordered locus">Ftrac_3002</name>
</gene>
<evidence type="ECO:0000313" key="3">
    <source>
        <dbReference type="Proteomes" id="UP000008720"/>
    </source>
</evidence>
<proteinExistence type="predicted"/>
<dbReference type="Gene3D" id="1.25.10.10">
    <property type="entry name" value="Leucine-rich Repeat Variant"/>
    <property type="match status" value="1"/>
</dbReference>
<dbReference type="KEGG" id="mtt:Ftrac_3002"/>